<feature type="domain" description="SWIM-type" evidence="3">
    <location>
        <begin position="166"/>
        <end position="202"/>
    </location>
</feature>
<dbReference type="PANTHER" id="PTHR47526:SF3">
    <property type="entry name" value="PHD-TYPE DOMAIN-CONTAINING PROTEIN"/>
    <property type="match status" value="1"/>
</dbReference>
<dbReference type="Pfam" id="PF02037">
    <property type="entry name" value="SAP"/>
    <property type="match status" value="1"/>
</dbReference>
<dbReference type="InterPro" id="IPR036361">
    <property type="entry name" value="SAP_dom_sf"/>
</dbReference>
<keyword evidence="4" id="KW-1185">Reference proteome</keyword>
<organism evidence="4 5">
    <name type="scientific">Hydra vulgaris</name>
    <name type="common">Hydra</name>
    <name type="synonym">Hydra attenuata</name>
    <dbReference type="NCBI Taxonomy" id="6087"/>
    <lineage>
        <taxon>Eukaryota</taxon>
        <taxon>Metazoa</taxon>
        <taxon>Cnidaria</taxon>
        <taxon>Hydrozoa</taxon>
        <taxon>Hydroidolina</taxon>
        <taxon>Anthoathecata</taxon>
        <taxon>Aplanulata</taxon>
        <taxon>Hydridae</taxon>
        <taxon>Hydra</taxon>
    </lineage>
</organism>
<reference evidence="4" key="1">
    <citation type="submission" date="2025-05" db="UniProtKB">
        <authorList>
            <consortium name="RefSeq"/>
        </authorList>
    </citation>
    <scope>NUCLEOTIDE SEQUENCE [LARGE SCALE GENOMIC DNA]</scope>
</reference>
<keyword evidence="1" id="KW-0863">Zinc-finger</keyword>
<evidence type="ECO:0000313" key="4">
    <source>
        <dbReference type="Proteomes" id="UP001652625"/>
    </source>
</evidence>
<evidence type="ECO:0000259" key="3">
    <source>
        <dbReference type="PROSITE" id="PS50966"/>
    </source>
</evidence>
<feature type="domain" description="SAP" evidence="2">
    <location>
        <begin position="6"/>
        <end position="40"/>
    </location>
</feature>
<dbReference type="GeneID" id="136073995"/>
<dbReference type="Proteomes" id="UP001652625">
    <property type="component" value="Chromosome 01"/>
</dbReference>
<evidence type="ECO:0000256" key="1">
    <source>
        <dbReference type="PROSITE-ProRule" id="PRU00325"/>
    </source>
</evidence>
<keyword evidence="1" id="KW-0862">Zinc</keyword>
<accession>A0ABM4B0R2</accession>
<dbReference type="Gene3D" id="1.10.720.30">
    <property type="entry name" value="SAP domain"/>
    <property type="match status" value="1"/>
</dbReference>
<proteinExistence type="predicted"/>
<evidence type="ECO:0000259" key="2">
    <source>
        <dbReference type="PROSITE" id="PS50800"/>
    </source>
</evidence>
<dbReference type="PROSITE" id="PS50800">
    <property type="entry name" value="SAP"/>
    <property type="match status" value="1"/>
</dbReference>
<dbReference type="PROSITE" id="PS50966">
    <property type="entry name" value="ZF_SWIM"/>
    <property type="match status" value="1"/>
</dbReference>
<dbReference type="InterPro" id="IPR003034">
    <property type="entry name" value="SAP_dom"/>
</dbReference>
<gene>
    <name evidence="5" type="primary">LOC136073995</name>
</gene>
<evidence type="ECO:0000313" key="5">
    <source>
        <dbReference type="RefSeq" id="XP_065642365.1"/>
    </source>
</evidence>
<dbReference type="PANTHER" id="PTHR47526">
    <property type="entry name" value="ATP-DEPENDENT DNA HELICASE"/>
    <property type="match status" value="1"/>
</dbReference>
<keyword evidence="1" id="KW-0479">Metal-binding</keyword>
<sequence length="298" mass="34364">MEYNMISKMKVEELKNYLKLRGLKLNGKKEELVARVFAAIENNVLPIKTAVEVEADLKKEYNLKLELNNMQIPDPFKILNGWMDEEEGMPFWPMLLYPDIFTYLMFNPSELGSKDLSDYKNSKAYSYYKSSWIQPLMYHNLTGSNYCIFKSECRRSQSINDTYHKLWLVLEKSGKIKACHCTCMAGMGQTCNHVAAAMYRVEAAVRNGLTNPACTSTSNEWLPSQKEVAPSKIKDLDFSREDFGERGKKKRKLVDIQKEKYNPLSNNTVQLLNINDVASALRILCRQAFCLLLFQSQK</sequence>
<protein>
    <submittedName>
        <fullName evidence="5">Uncharacterized protein LOC136073995</fullName>
    </submittedName>
</protein>
<dbReference type="SMART" id="SM00513">
    <property type="entry name" value="SAP"/>
    <property type="match status" value="1"/>
</dbReference>
<dbReference type="SUPFAM" id="SSF68906">
    <property type="entry name" value="SAP domain"/>
    <property type="match status" value="1"/>
</dbReference>
<dbReference type="RefSeq" id="XP_065642365.1">
    <property type="nucleotide sequence ID" value="XM_065786293.1"/>
</dbReference>
<name>A0ABM4B0R2_HYDVU</name>
<dbReference type="InterPro" id="IPR007527">
    <property type="entry name" value="Znf_SWIM"/>
</dbReference>
<reference evidence="5" key="2">
    <citation type="submission" date="2025-08" db="UniProtKB">
        <authorList>
            <consortium name="RefSeq"/>
        </authorList>
    </citation>
    <scope>IDENTIFICATION</scope>
</reference>